<protein>
    <submittedName>
        <fullName evidence="2">Uncharacterized protein</fullName>
    </submittedName>
</protein>
<dbReference type="PANTHER" id="PTHR21879:SF27">
    <property type="entry name" value="OSIRIS 10A"/>
    <property type="match status" value="1"/>
</dbReference>
<evidence type="ECO:0000256" key="1">
    <source>
        <dbReference type="SAM" id="Phobius"/>
    </source>
</evidence>
<organism evidence="2 3">
    <name type="scientific">Megaselia scalaris</name>
    <name type="common">Humpbacked fly</name>
    <name type="synonym">Phora scalaris</name>
    <dbReference type="NCBI Taxonomy" id="36166"/>
    <lineage>
        <taxon>Eukaryota</taxon>
        <taxon>Metazoa</taxon>
        <taxon>Ecdysozoa</taxon>
        <taxon>Arthropoda</taxon>
        <taxon>Hexapoda</taxon>
        <taxon>Insecta</taxon>
        <taxon>Pterygota</taxon>
        <taxon>Neoptera</taxon>
        <taxon>Endopterygota</taxon>
        <taxon>Diptera</taxon>
        <taxon>Brachycera</taxon>
        <taxon>Muscomorpha</taxon>
        <taxon>Platypezoidea</taxon>
        <taxon>Phoridae</taxon>
        <taxon>Megaseliini</taxon>
        <taxon>Megaselia</taxon>
    </lineage>
</organism>
<sequence>MDTNQRYYDYQTDGYLPEEPSTARVVASRYLLPFLLGIKFNLATIIPLLFGAVVLLLKKATFLAKLAVYVSTLFGVGGAFTLANLGGGLGGGLGFGGGGHFQHHSFGGGGGGGFGGFSPIKSSASYGAADSYDTGYGLLRNERQFKFDKPRSTNEPVSTYDKFYEYEKNETSNWTFVMVWICAEDGRKCPVKKMFLYKPEWISKERKAWNQMG</sequence>
<dbReference type="GO" id="GO:0016020">
    <property type="term" value="C:membrane"/>
    <property type="evidence" value="ECO:0007669"/>
    <property type="project" value="TreeGrafter"/>
</dbReference>
<dbReference type="InterPro" id="IPR012464">
    <property type="entry name" value="DUF1676"/>
</dbReference>
<dbReference type="PANTHER" id="PTHR21879">
    <property type="entry name" value="FI03362P-RELATED-RELATED"/>
    <property type="match status" value="1"/>
</dbReference>
<evidence type="ECO:0000313" key="2">
    <source>
        <dbReference type="EnsemblMetazoa" id="MESCA010731-PA"/>
    </source>
</evidence>
<evidence type="ECO:0000313" key="3">
    <source>
        <dbReference type="Proteomes" id="UP000015102"/>
    </source>
</evidence>
<dbReference type="Pfam" id="PF07898">
    <property type="entry name" value="DUF1676"/>
    <property type="match status" value="1"/>
</dbReference>
<keyword evidence="3" id="KW-1185">Reference proteome</keyword>
<keyword evidence="1" id="KW-0812">Transmembrane</keyword>
<name>T1H3B1_MEGSC</name>
<keyword evidence="1" id="KW-1133">Transmembrane helix</keyword>
<reference evidence="3" key="1">
    <citation type="submission" date="2013-02" db="EMBL/GenBank/DDBJ databases">
        <authorList>
            <person name="Hughes D."/>
        </authorList>
    </citation>
    <scope>NUCLEOTIDE SEQUENCE</scope>
    <source>
        <strain>Durham</strain>
        <strain evidence="3">NC isolate 2 -- Noor lab</strain>
    </source>
</reference>
<dbReference type="HOGENOM" id="CLU_1295667_0_0_1"/>
<dbReference type="Proteomes" id="UP000015102">
    <property type="component" value="Unassembled WGS sequence"/>
</dbReference>
<accession>T1H3B1</accession>
<dbReference type="EnsemblMetazoa" id="MESCA010731-RA">
    <property type="protein sequence ID" value="MESCA010731-PA"/>
    <property type="gene ID" value="MESCA010731"/>
</dbReference>
<dbReference type="EMBL" id="CAQQ02126896">
    <property type="status" value="NOT_ANNOTATED_CDS"/>
    <property type="molecule type" value="Genomic_DNA"/>
</dbReference>
<dbReference type="STRING" id="36166.T1H3B1"/>
<feature type="transmembrane region" description="Helical" evidence="1">
    <location>
        <begin position="30"/>
        <end position="57"/>
    </location>
</feature>
<dbReference type="EMBL" id="CAQQ02126897">
    <property type="status" value="NOT_ANNOTATED_CDS"/>
    <property type="molecule type" value="Genomic_DNA"/>
</dbReference>
<dbReference type="AlphaFoldDB" id="T1H3B1"/>
<keyword evidence="1" id="KW-0472">Membrane</keyword>
<reference evidence="2" key="2">
    <citation type="submission" date="2015-06" db="UniProtKB">
        <authorList>
            <consortium name="EnsemblMetazoa"/>
        </authorList>
    </citation>
    <scope>IDENTIFICATION</scope>
</reference>
<proteinExistence type="predicted"/>